<keyword evidence="4" id="KW-1185">Reference proteome</keyword>
<sequence>MARIKPQTLLQQSKKKKGPSRISLTTIVTCSLIIALFVFFLHTTYRHWSHRSNLQSENVYSGSETENAVFDAKKTDLPGYAAFSTSKGSIVVELYKESAPEVVDEFIDLCQKNHFNEMLFQHVVKHYSIQAGNNQDLGVAEDWILGGKHHSQPDASLKHDAFLVGTPRGKSKNKGFEIFITTAPIPDLSEKLIVFGRVIQGEHVVQEIEEAALHIGVHLAYWAPTFQQVIGFLSGHRTSSWRFFSLLFGGRR</sequence>
<evidence type="ECO:0000259" key="2">
    <source>
        <dbReference type="PROSITE" id="PS50072"/>
    </source>
</evidence>
<keyword evidence="1" id="KW-0812">Transmembrane</keyword>
<dbReference type="GO" id="GO:0003755">
    <property type="term" value="F:peptidyl-prolyl cis-trans isomerase activity"/>
    <property type="evidence" value="ECO:0007669"/>
    <property type="project" value="InterPro"/>
</dbReference>
<dbReference type="Pfam" id="PF00160">
    <property type="entry name" value="Pro_isomerase"/>
    <property type="match status" value="1"/>
</dbReference>
<evidence type="ECO:0000313" key="4">
    <source>
        <dbReference type="Proteomes" id="UP000685013"/>
    </source>
</evidence>
<feature type="non-terminal residue" evidence="3">
    <location>
        <position position="1"/>
    </location>
</feature>
<keyword evidence="1" id="KW-1133">Transmembrane helix</keyword>
<proteinExistence type="predicted"/>
<dbReference type="PROSITE" id="PS50072">
    <property type="entry name" value="CSA_PPIASE_2"/>
    <property type="match status" value="1"/>
</dbReference>
<dbReference type="EMBL" id="JAGKQH010000008">
    <property type="protein sequence ID" value="KAG6593246.1"/>
    <property type="molecule type" value="Genomic_DNA"/>
</dbReference>
<organism evidence="3 4">
    <name type="scientific">Cucurbita argyrosperma subsp. sororia</name>
    <dbReference type="NCBI Taxonomy" id="37648"/>
    <lineage>
        <taxon>Eukaryota</taxon>
        <taxon>Viridiplantae</taxon>
        <taxon>Streptophyta</taxon>
        <taxon>Embryophyta</taxon>
        <taxon>Tracheophyta</taxon>
        <taxon>Spermatophyta</taxon>
        <taxon>Magnoliopsida</taxon>
        <taxon>eudicotyledons</taxon>
        <taxon>Gunneridae</taxon>
        <taxon>Pentapetalae</taxon>
        <taxon>rosids</taxon>
        <taxon>fabids</taxon>
        <taxon>Cucurbitales</taxon>
        <taxon>Cucurbitaceae</taxon>
        <taxon>Cucurbiteae</taxon>
        <taxon>Cucurbita</taxon>
    </lineage>
</organism>
<name>A0AAV6N831_9ROSI</name>
<evidence type="ECO:0000256" key="1">
    <source>
        <dbReference type="SAM" id="Phobius"/>
    </source>
</evidence>
<dbReference type="PANTHER" id="PTHR47269">
    <property type="entry name" value="PEPTIDYL-PROLYL CIS-TRANS ISOMERASE CYP21-4"/>
    <property type="match status" value="1"/>
</dbReference>
<dbReference type="Proteomes" id="UP000685013">
    <property type="component" value="Chromosome 8"/>
</dbReference>
<dbReference type="AlphaFoldDB" id="A0AAV6N831"/>
<dbReference type="PANTHER" id="PTHR47269:SF3">
    <property type="entry name" value="PEPTIDYL-PROLYL CIS-TRANS ISOMERASE CYP21-3, MITOCHONDRIAL"/>
    <property type="match status" value="1"/>
</dbReference>
<keyword evidence="1" id="KW-0472">Membrane</keyword>
<keyword evidence="3" id="KW-0413">Isomerase</keyword>
<feature type="transmembrane region" description="Helical" evidence="1">
    <location>
        <begin position="21"/>
        <end position="41"/>
    </location>
</feature>
<comment type="caution">
    <text evidence="3">The sequence shown here is derived from an EMBL/GenBank/DDBJ whole genome shotgun (WGS) entry which is preliminary data.</text>
</comment>
<feature type="domain" description="PPIase cyclophilin-type" evidence="2">
    <location>
        <begin position="88"/>
        <end position="230"/>
    </location>
</feature>
<evidence type="ECO:0000313" key="3">
    <source>
        <dbReference type="EMBL" id="KAG6593246.1"/>
    </source>
</evidence>
<protein>
    <submittedName>
        <fullName evidence="3">Peptidyl-prolyl cis-trans isomerase CYP21-4</fullName>
    </submittedName>
</protein>
<dbReference type="InterPro" id="IPR002130">
    <property type="entry name" value="Cyclophilin-type_PPIase_dom"/>
</dbReference>
<reference evidence="3 4" key="1">
    <citation type="journal article" date="2021" name="Hortic Res">
        <title>The domestication of Cucurbita argyrosperma as revealed by the genome of its wild relative.</title>
        <authorList>
            <person name="Barrera-Redondo J."/>
            <person name="Sanchez-de la Vega G."/>
            <person name="Aguirre-Liguori J.A."/>
            <person name="Castellanos-Morales G."/>
            <person name="Gutierrez-Guerrero Y.T."/>
            <person name="Aguirre-Dugua X."/>
            <person name="Aguirre-Planter E."/>
            <person name="Tenaillon M.I."/>
            <person name="Lira-Saade R."/>
            <person name="Eguiarte L.E."/>
        </authorList>
    </citation>
    <scope>NUCLEOTIDE SEQUENCE [LARGE SCALE GENOMIC DNA]</scope>
    <source>
        <strain evidence="3">JBR-2021</strain>
    </source>
</reference>
<gene>
    <name evidence="3" type="primary">CYP21-4</name>
    <name evidence="3" type="ORF">SDJN03_12722</name>
</gene>
<accession>A0AAV6N831</accession>